<evidence type="ECO:0000256" key="2">
    <source>
        <dbReference type="ARBA" id="ARBA00022989"/>
    </source>
</evidence>
<dbReference type="Gene3D" id="1.20.1250.20">
    <property type="entry name" value="MFS general substrate transporter like domains"/>
    <property type="match status" value="1"/>
</dbReference>
<keyword evidence="3 4" id="KW-0472">Membrane</keyword>
<evidence type="ECO:0000313" key="6">
    <source>
        <dbReference type="EMBL" id="OGY99828.1"/>
    </source>
</evidence>
<dbReference type="STRING" id="1798650.A2945_02430"/>
<dbReference type="Proteomes" id="UP000178880">
    <property type="component" value="Unassembled WGS sequence"/>
</dbReference>
<gene>
    <name evidence="6" type="ORF">A2945_02430</name>
</gene>
<evidence type="ECO:0000259" key="5">
    <source>
        <dbReference type="PROSITE" id="PS50850"/>
    </source>
</evidence>
<dbReference type="Pfam" id="PF07690">
    <property type="entry name" value="MFS_1"/>
    <property type="match status" value="1"/>
</dbReference>
<dbReference type="InterPro" id="IPR020846">
    <property type="entry name" value="MFS_dom"/>
</dbReference>
<feature type="transmembrane region" description="Helical" evidence="4">
    <location>
        <begin position="144"/>
        <end position="168"/>
    </location>
</feature>
<dbReference type="EMBL" id="MHLA01000013">
    <property type="protein sequence ID" value="OGY99828.1"/>
    <property type="molecule type" value="Genomic_DNA"/>
</dbReference>
<keyword evidence="1 4" id="KW-0812">Transmembrane</keyword>
<feature type="transmembrane region" description="Helical" evidence="4">
    <location>
        <begin position="84"/>
        <end position="105"/>
    </location>
</feature>
<comment type="caution">
    <text evidence="6">The sequence shown here is derived from an EMBL/GenBank/DDBJ whole genome shotgun (WGS) entry which is preliminary data.</text>
</comment>
<dbReference type="PROSITE" id="PS50850">
    <property type="entry name" value="MFS"/>
    <property type="match status" value="1"/>
</dbReference>
<dbReference type="AlphaFoldDB" id="A0A1G2CEK5"/>
<feature type="domain" description="Major facilitator superfamily (MFS) profile" evidence="5">
    <location>
        <begin position="15"/>
        <end position="201"/>
    </location>
</feature>
<evidence type="ECO:0000256" key="3">
    <source>
        <dbReference type="ARBA" id="ARBA00023136"/>
    </source>
</evidence>
<name>A0A1G2CEK5_9BACT</name>
<keyword evidence="2 4" id="KW-1133">Transmembrane helix</keyword>
<feature type="transmembrane region" description="Helical" evidence="4">
    <location>
        <begin position="174"/>
        <end position="194"/>
    </location>
</feature>
<organism evidence="6 7">
    <name type="scientific">Candidatus Liptonbacteria bacterium RIFCSPLOWO2_01_FULL_52_25</name>
    <dbReference type="NCBI Taxonomy" id="1798650"/>
    <lineage>
        <taxon>Bacteria</taxon>
        <taxon>Candidatus Liptoniibacteriota</taxon>
    </lineage>
</organism>
<feature type="transmembrane region" description="Helical" evidence="4">
    <location>
        <begin position="111"/>
        <end position="132"/>
    </location>
</feature>
<evidence type="ECO:0000256" key="1">
    <source>
        <dbReference type="ARBA" id="ARBA00022692"/>
    </source>
</evidence>
<reference evidence="6 7" key="1">
    <citation type="journal article" date="2016" name="Nat. Commun.">
        <title>Thousands of microbial genomes shed light on interconnected biogeochemical processes in an aquifer system.</title>
        <authorList>
            <person name="Anantharaman K."/>
            <person name="Brown C.T."/>
            <person name="Hug L.A."/>
            <person name="Sharon I."/>
            <person name="Castelle C.J."/>
            <person name="Probst A.J."/>
            <person name="Thomas B.C."/>
            <person name="Singh A."/>
            <person name="Wilkins M.J."/>
            <person name="Karaoz U."/>
            <person name="Brodie E.L."/>
            <person name="Williams K.H."/>
            <person name="Hubbard S.S."/>
            <person name="Banfield J.F."/>
        </authorList>
    </citation>
    <scope>NUCLEOTIDE SEQUENCE [LARGE SCALE GENOMIC DNA]</scope>
</reference>
<dbReference type="GO" id="GO:0022857">
    <property type="term" value="F:transmembrane transporter activity"/>
    <property type="evidence" value="ECO:0007669"/>
    <property type="project" value="InterPro"/>
</dbReference>
<dbReference type="InterPro" id="IPR036259">
    <property type="entry name" value="MFS_trans_sf"/>
</dbReference>
<sequence>MKNVHIKVNISVNRAIQVLLLLLFVANIADGLLAPFFAVFVVGTISGATIKTVGFTLAIVAITKSIIQIPLARRIDKQAGEKDDFYFLAAGTVPHVFYPIGLIFATAPWHLYVLSMLSGTGIAFFMAAYYSMFSHHIDRGSEGFEWSLFSVWGLTVSTAIGGVVGGILADVVGFRWTFVTMAMFNLAACGLRLASPALSTS</sequence>
<dbReference type="SUPFAM" id="SSF103473">
    <property type="entry name" value="MFS general substrate transporter"/>
    <property type="match status" value="1"/>
</dbReference>
<evidence type="ECO:0000256" key="4">
    <source>
        <dbReference type="SAM" id="Phobius"/>
    </source>
</evidence>
<protein>
    <recommendedName>
        <fullName evidence="5">Major facilitator superfamily (MFS) profile domain-containing protein</fullName>
    </recommendedName>
</protein>
<dbReference type="InterPro" id="IPR011701">
    <property type="entry name" value="MFS"/>
</dbReference>
<proteinExistence type="predicted"/>
<evidence type="ECO:0000313" key="7">
    <source>
        <dbReference type="Proteomes" id="UP000178880"/>
    </source>
</evidence>
<accession>A0A1G2CEK5</accession>